<organism evidence="1 2">
    <name type="scientific">Clostridium polyendosporum</name>
    <dbReference type="NCBI Taxonomy" id="69208"/>
    <lineage>
        <taxon>Bacteria</taxon>
        <taxon>Bacillati</taxon>
        <taxon>Bacillota</taxon>
        <taxon>Clostridia</taxon>
        <taxon>Eubacteriales</taxon>
        <taxon>Clostridiaceae</taxon>
        <taxon>Clostridium</taxon>
    </lineage>
</organism>
<dbReference type="AlphaFoldDB" id="A0A919VGH3"/>
<reference evidence="1" key="1">
    <citation type="submission" date="2021-03" db="EMBL/GenBank/DDBJ databases">
        <title>Taxonomic study of Clostridium polyendosporum from meadow-gley soil under rice.</title>
        <authorList>
            <person name="Kobayashi H."/>
            <person name="Tanizawa Y."/>
            <person name="Yagura M."/>
        </authorList>
    </citation>
    <scope>NUCLEOTIDE SEQUENCE</scope>
    <source>
        <strain evidence="1">JCM 30710</strain>
    </source>
</reference>
<sequence length="90" mass="10309">MDPEKEPDLNLLLEDFEELKEELDLNPPDDLPPFEAAYAMVVLLPVPKIFKASIEKLANVNINVRTKPNKKRFLFLLILITSPKISDAMF</sequence>
<proteinExistence type="predicted"/>
<gene>
    <name evidence="1" type="ORF">CPJCM30710_18580</name>
</gene>
<dbReference type="EMBL" id="BOPZ01000014">
    <property type="protein sequence ID" value="GIM29192.1"/>
    <property type="molecule type" value="Genomic_DNA"/>
</dbReference>
<accession>A0A919VGH3</accession>
<evidence type="ECO:0000313" key="1">
    <source>
        <dbReference type="EMBL" id="GIM29192.1"/>
    </source>
</evidence>
<evidence type="ECO:0000313" key="2">
    <source>
        <dbReference type="Proteomes" id="UP000679179"/>
    </source>
</evidence>
<dbReference type="RefSeq" id="WP_212903898.1">
    <property type="nucleotide sequence ID" value="NZ_BOPZ01000014.1"/>
</dbReference>
<protein>
    <submittedName>
        <fullName evidence="1">Uncharacterized protein</fullName>
    </submittedName>
</protein>
<comment type="caution">
    <text evidence="1">The sequence shown here is derived from an EMBL/GenBank/DDBJ whole genome shotgun (WGS) entry which is preliminary data.</text>
</comment>
<name>A0A919VGH3_9CLOT</name>
<dbReference type="Proteomes" id="UP000679179">
    <property type="component" value="Unassembled WGS sequence"/>
</dbReference>
<keyword evidence="2" id="KW-1185">Reference proteome</keyword>